<dbReference type="RefSeq" id="WP_171837803.1">
    <property type="nucleotide sequence ID" value="NZ_CP053709.1"/>
</dbReference>
<geneLocation type="plasmid" evidence="1 2">
    <name>unnamed1</name>
</geneLocation>
<reference evidence="1 2" key="1">
    <citation type="journal article" date="2014" name="World J. Microbiol. Biotechnol.">
        <title>Biodiversity and physiological characteristics of Antarctic and Arctic lichens-associated bacteria.</title>
        <authorList>
            <person name="Lee Y.M."/>
            <person name="Kim E.H."/>
            <person name="Lee H.K."/>
            <person name="Hong S.G."/>
        </authorList>
    </citation>
    <scope>NUCLEOTIDE SEQUENCE [LARGE SCALE GENOMIC DNA]</scope>
    <source>
        <strain evidence="1 2">PAMC 26569</strain>
        <plasmid evidence="1">unnamed1</plasmid>
    </source>
</reference>
<gene>
    <name evidence="1" type="ORF">HN018_23135</name>
</gene>
<dbReference type="EMBL" id="CP053709">
    <property type="protein sequence ID" value="QKE93092.1"/>
    <property type="molecule type" value="Genomic_DNA"/>
</dbReference>
<dbReference type="Proteomes" id="UP000500767">
    <property type="component" value="Plasmid unnamed1"/>
</dbReference>
<sequence length="461" mass="51443">MLKMSRRGTVEVVRELSVPEDQALRRAFGRYAEPEDRAAGAAVIQRYQRVGAGCWFLCDCLGPEVVPPALVPVSEAHIRRHYDPPWPRHDLECEFHRDAAEQRAITRSYVRLPEGKAVSLLAGLGSDDGERAPRLKSRSYGRRRGALATLLMHLIETASLNRVAASGVVAPVSEQYKALRAATAGIELDKGVQLSRCLCTYLPALPEFMDRIAQMPPGRFPKSGRPHGILIVVVEDASVGVLKPLRGDPVAVRGQIAVFGEREGHSRQSVEDRRARSPYLAICVVGRPSPRSPVEVLKAYLHPCMSAGHLMPVDSNLERHTFQVLVQLRTWLFHKKGIGLSIVKPLFDMSARTGLTESESDGDTPHEPCIPDFLLEADRVPKGGRSLLVIETMGYADVQYRDRKQFSHARMGLVTGQSPVVEHDFHYPLNRSQIERDRHFWLDCRWHITGSTERHRVPGAP</sequence>
<proteinExistence type="predicted"/>
<evidence type="ECO:0000313" key="2">
    <source>
        <dbReference type="Proteomes" id="UP000500767"/>
    </source>
</evidence>
<keyword evidence="1" id="KW-0614">Plasmid</keyword>
<protein>
    <submittedName>
        <fullName evidence="1">Uncharacterized protein</fullName>
    </submittedName>
</protein>
<dbReference type="AlphaFoldDB" id="A0A6M8HXH9"/>
<evidence type="ECO:0000313" key="1">
    <source>
        <dbReference type="EMBL" id="QKE93092.1"/>
    </source>
</evidence>
<organism evidence="1 2">
    <name type="scientific">Lichenicola cladoniae</name>
    <dbReference type="NCBI Taxonomy" id="1484109"/>
    <lineage>
        <taxon>Bacteria</taxon>
        <taxon>Pseudomonadati</taxon>
        <taxon>Pseudomonadota</taxon>
        <taxon>Alphaproteobacteria</taxon>
        <taxon>Acetobacterales</taxon>
        <taxon>Acetobacteraceae</taxon>
        <taxon>Lichenicola</taxon>
    </lineage>
</organism>
<dbReference type="KEGG" id="lck:HN018_23135"/>
<keyword evidence="2" id="KW-1185">Reference proteome</keyword>
<name>A0A6M8HXH9_9PROT</name>
<accession>A0A6M8HXH9</accession>